<dbReference type="AlphaFoldDB" id="A0A1F6H0B2"/>
<name>A0A1F6H0B2_9PROT</name>
<reference evidence="2 3" key="1">
    <citation type="journal article" date="2016" name="Nat. Commun.">
        <title>Thousands of microbial genomes shed light on interconnected biogeochemical processes in an aquifer system.</title>
        <authorList>
            <person name="Anantharaman K."/>
            <person name="Brown C.T."/>
            <person name="Hug L.A."/>
            <person name="Sharon I."/>
            <person name="Castelle C.J."/>
            <person name="Probst A.J."/>
            <person name="Thomas B.C."/>
            <person name="Singh A."/>
            <person name="Wilkins M.J."/>
            <person name="Karaoz U."/>
            <person name="Brodie E.L."/>
            <person name="Williams K.H."/>
            <person name="Hubbard S.S."/>
            <person name="Banfield J.F."/>
        </authorList>
    </citation>
    <scope>NUCLEOTIDE SEQUENCE [LARGE SCALE GENOMIC DNA]</scope>
</reference>
<proteinExistence type="predicted"/>
<comment type="caution">
    <text evidence="2">The sequence shown here is derived from an EMBL/GenBank/DDBJ whole genome shotgun (WGS) entry which is preliminary data.</text>
</comment>
<dbReference type="Proteomes" id="UP000177583">
    <property type="component" value="Unassembled WGS sequence"/>
</dbReference>
<feature type="region of interest" description="Disordered" evidence="1">
    <location>
        <begin position="1"/>
        <end position="24"/>
    </location>
</feature>
<accession>A0A1F6H0B2</accession>
<dbReference type="EMBL" id="MFNF01000011">
    <property type="protein sequence ID" value="OGH03833.1"/>
    <property type="molecule type" value="Genomic_DNA"/>
</dbReference>
<gene>
    <name evidence="2" type="ORF">A2557_11875</name>
</gene>
<protein>
    <submittedName>
        <fullName evidence="2">Uncharacterized protein</fullName>
    </submittedName>
</protein>
<organism evidence="2 3">
    <name type="scientific">Candidatus Lambdaproteobacteria bacterium RIFOXYD2_FULL_56_26</name>
    <dbReference type="NCBI Taxonomy" id="1817773"/>
    <lineage>
        <taxon>Bacteria</taxon>
        <taxon>Pseudomonadati</taxon>
        <taxon>Pseudomonadota</taxon>
        <taxon>Candidatus Lambdaproteobacteria</taxon>
    </lineage>
</organism>
<evidence type="ECO:0000313" key="3">
    <source>
        <dbReference type="Proteomes" id="UP000177583"/>
    </source>
</evidence>
<evidence type="ECO:0000256" key="1">
    <source>
        <dbReference type="SAM" id="MobiDB-lite"/>
    </source>
</evidence>
<sequence>MMERDVALSEITEARDARPGRPEWTRNLRFPAMRAKVSGNVLTIELRDTAARKALLSYIREFTPDEIERIGEKTWEIKAGRRREKP</sequence>
<evidence type="ECO:0000313" key="2">
    <source>
        <dbReference type="EMBL" id="OGH03833.1"/>
    </source>
</evidence>